<evidence type="ECO:0000313" key="5">
    <source>
        <dbReference type="EMBL" id="CAH1534387.1"/>
    </source>
</evidence>
<name>A0AAU9QAI8_9VIBR</name>
<organism evidence="5 6">
    <name type="scientific">Vibrio owensii</name>
    <dbReference type="NCBI Taxonomy" id="696485"/>
    <lineage>
        <taxon>Bacteria</taxon>
        <taxon>Pseudomonadati</taxon>
        <taxon>Pseudomonadota</taxon>
        <taxon>Gammaproteobacteria</taxon>
        <taxon>Vibrionales</taxon>
        <taxon>Vibrionaceae</taxon>
        <taxon>Vibrio</taxon>
    </lineage>
</organism>
<proteinExistence type="predicted"/>
<dbReference type="Pfam" id="PF15976">
    <property type="entry name" value="CooC_C"/>
    <property type="match status" value="1"/>
</dbReference>
<accession>A0AAU9QAI8</accession>
<reference evidence="5" key="1">
    <citation type="submission" date="2022-01" db="EMBL/GenBank/DDBJ databases">
        <authorList>
            <person name="Lagorce A."/>
        </authorList>
    </citation>
    <scope>NUCLEOTIDE SEQUENCE</scope>
    <source>
        <strain evidence="5">Th15_F1_D04</strain>
    </source>
</reference>
<dbReference type="InterPro" id="IPR031917">
    <property type="entry name" value="Pilus_assem_C"/>
</dbReference>
<evidence type="ECO:0000256" key="2">
    <source>
        <dbReference type="SAM" id="SignalP"/>
    </source>
</evidence>
<gene>
    <name evidence="5" type="ORF">THF1D04_380006</name>
</gene>
<keyword evidence="1 2" id="KW-0732">Signal</keyword>
<protein>
    <submittedName>
        <fullName evidence="5">CooC_C domain-containing protein</fullName>
    </submittedName>
</protein>
<dbReference type="EMBL" id="CAKMTQ010000032">
    <property type="protein sequence ID" value="CAH1534387.1"/>
    <property type="molecule type" value="Genomic_DNA"/>
</dbReference>
<evidence type="ECO:0000259" key="3">
    <source>
        <dbReference type="Pfam" id="PF15976"/>
    </source>
</evidence>
<feature type="domain" description="Pilus assembly protein E-set like" evidence="4">
    <location>
        <begin position="268"/>
        <end position="334"/>
    </location>
</feature>
<comment type="caution">
    <text evidence="5">The sequence shown here is derived from an EMBL/GenBank/DDBJ whole genome shotgun (WGS) entry which is preliminary data.</text>
</comment>
<feature type="signal peptide" evidence="2">
    <location>
        <begin position="1"/>
        <end position="17"/>
    </location>
</feature>
<dbReference type="Proteomes" id="UP001295420">
    <property type="component" value="Unassembled WGS sequence"/>
</dbReference>
<evidence type="ECO:0000313" key="6">
    <source>
        <dbReference type="Proteomes" id="UP001295420"/>
    </source>
</evidence>
<dbReference type="Pfam" id="PF16967">
    <property type="entry name" value="TcfC"/>
    <property type="match status" value="1"/>
</dbReference>
<sequence length="931" mass="104240">MKIFRTILLLTPSLALAEVPEGFEELFAERSNIEISVIVNDSKFSANGAMSLGRAELYLDEEKSQDFMQFLQNEYVAEDAAIAILEDLSKGIEDSLFCEGRRQECQISKEGLEEFQYVIIDELDSIRIYIPEKNRVADKVEQEYIDDSRGENALIMHHYLSANSSFSKGNELYYTNESTLGILDGYLFSDINVATNDNNTRDSYVYFDELSGNHLSESTRLKFGFTSENNLRTWNATSILDAGEDISIIELASGSTNELEYESKTNQPRIYFTTPRAGRLIISRDDGTPVLEKNVAAGQQYISYDELPYGISTLKFEVKAGDDVLYEQYHKIYNVNSSNLAVGEWDYFVSGGYLSEQDIGIEEIAEPHIEDYEHNAVAEARVATMVTEDIMFGLGIINSKEDYFARSAFSYRPENDISINGLYGVFEDESKYWQVNTNLFGLSLNSSHFLDNTESIRQASFANHLFGYGDTREISANYGLAIGDGRGYLSYLNIENQSSRSIYIENIDDVNRKSEIFTAGYTFASAYKSTIDLRASYTVDTDVAGYETDDWSVGFNISVPIGDSGYTSIGMETDKAGTTDYIASANNSYELSEEASIGVEVGGNYTDSEFDNDYSVYGSLSGFYNNDKVNASGFAYVGNDSSNISANMNSSTIVTSDDVYHTSEKAESYLLVLNSGELENSATASLEGEKSDFLSVVNLYGNETHAGRMVIDENELVYPLNNYKEYLVSLDESASDYHNLGERETRASSYRGTVMNLNIDMREVKSYISIFNDIEGNPISSMSCKGRGCVGVEELAEGVFKFRISAGLPFQLQANAQRCLIPSPETFSTQNLGKNFCMPTFEEEGNLRIARGEGGEYYYYVGEFSDESLIENYEASMEDKSLTFIKQEVGERIFLFVESVELLAMSQQESIESLSQYALEETLERPMFVSR</sequence>
<feature type="chain" id="PRO_5043381404" evidence="2">
    <location>
        <begin position="18"/>
        <end position="931"/>
    </location>
</feature>
<feature type="domain" description="Pilus assembly protein C-terminal" evidence="3">
    <location>
        <begin position="750"/>
        <end position="838"/>
    </location>
</feature>
<dbReference type="RefSeq" id="WP_409931514.1">
    <property type="nucleotide sequence ID" value="NZ_CAKMTQ010000032.1"/>
</dbReference>
<evidence type="ECO:0000256" key="1">
    <source>
        <dbReference type="ARBA" id="ARBA00022729"/>
    </source>
</evidence>
<evidence type="ECO:0000259" key="4">
    <source>
        <dbReference type="Pfam" id="PF16967"/>
    </source>
</evidence>
<dbReference type="AlphaFoldDB" id="A0AAU9QAI8"/>
<dbReference type="InterPro" id="IPR032636">
    <property type="entry name" value="Pilus_assem_E-set-like_dom"/>
</dbReference>